<dbReference type="InterPro" id="IPR016181">
    <property type="entry name" value="Acyl_CoA_acyltransferase"/>
</dbReference>
<protein>
    <submittedName>
        <fullName evidence="2">Ribosomal N-acetyltransferase YdaF</fullName>
        <ecNumber evidence="2">2.3.1.-</ecNumber>
    </submittedName>
</protein>
<evidence type="ECO:0000313" key="2">
    <source>
        <dbReference type="EMBL" id="CAG9621247.1"/>
    </source>
</evidence>
<dbReference type="Gene3D" id="3.40.630.30">
    <property type="match status" value="1"/>
</dbReference>
<feature type="domain" description="N-acetyltransferase" evidence="1">
    <location>
        <begin position="6"/>
        <end position="161"/>
    </location>
</feature>
<keyword evidence="2" id="KW-0012">Acyltransferase</keyword>
<dbReference type="EC" id="2.3.1.-" evidence="2"/>
<name>A0ABM8YMQ3_9BACI</name>
<dbReference type="Proteomes" id="UP000789833">
    <property type="component" value="Unassembled WGS sequence"/>
</dbReference>
<gene>
    <name evidence="2" type="primary">ydaF_2</name>
    <name evidence="2" type="ORF">BACCIP111883_02019</name>
</gene>
<dbReference type="Pfam" id="PF13302">
    <property type="entry name" value="Acetyltransf_3"/>
    <property type="match status" value="1"/>
</dbReference>
<dbReference type="PANTHER" id="PTHR43792">
    <property type="entry name" value="GNAT FAMILY, PUTATIVE (AFU_ORTHOLOGUE AFUA_3G00765)-RELATED-RELATED"/>
    <property type="match status" value="1"/>
</dbReference>
<organism evidence="2 3">
    <name type="scientific">Sutcliffiella rhizosphaerae</name>
    <dbReference type="NCBI Taxonomy" id="2880967"/>
    <lineage>
        <taxon>Bacteria</taxon>
        <taxon>Bacillati</taxon>
        <taxon>Bacillota</taxon>
        <taxon>Bacilli</taxon>
        <taxon>Bacillales</taxon>
        <taxon>Bacillaceae</taxon>
        <taxon>Sutcliffiella</taxon>
    </lineage>
</organism>
<dbReference type="InterPro" id="IPR051531">
    <property type="entry name" value="N-acetyltransferase"/>
</dbReference>
<evidence type="ECO:0000259" key="1">
    <source>
        <dbReference type="PROSITE" id="PS51186"/>
    </source>
</evidence>
<dbReference type="PROSITE" id="PS51186">
    <property type="entry name" value="GNAT"/>
    <property type="match status" value="1"/>
</dbReference>
<evidence type="ECO:0000313" key="3">
    <source>
        <dbReference type="Proteomes" id="UP000789833"/>
    </source>
</evidence>
<dbReference type="SUPFAM" id="SSF55729">
    <property type="entry name" value="Acyl-CoA N-acyltransferases (Nat)"/>
    <property type="match status" value="1"/>
</dbReference>
<proteinExistence type="predicted"/>
<keyword evidence="2" id="KW-0808">Transferase</keyword>
<dbReference type="EMBL" id="CAKJTJ010000009">
    <property type="protein sequence ID" value="CAG9621247.1"/>
    <property type="molecule type" value="Genomic_DNA"/>
</dbReference>
<keyword evidence="3" id="KW-1185">Reference proteome</keyword>
<dbReference type="GO" id="GO:0016746">
    <property type="term" value="F:acyltransferase activity"/>
    <property type="evidence" value="ECO:0007669"/>
    <property type="project" value="UniProtKB-KW"/>
</dbReference>
<reference evidence="2 3" key="1">
    <citation type="submission" date="2021-10" db="EMBL/GenBank/DDBJ databases">
        <authorList>
            <person name="Criscuolo A."/>
        </authorList>
    </citation>
    <scope>NUCLEOTIDE SEQUENCE [LARGE SCALE GENOMIC DNA]</scope>
    <source>
        <strain evidence="3">CIP 111883</strain>
    </source>
</reference>
<comment type="caution">
    <text evidence="2">The sequence shown here is derived from an EMBL/GenBank/DDBJ whole genome shotgun (WGS) entry which is preliminary data.</text>
</comment>
<accession>A0ABM8YMQ3</accession>
<sequence>METENLILRRLQLDDAERVEELASDYELAKTTLYIPHPYPKGSAVDFIKKVWQGEETGLVTFAIVEKESKSLIGVININQTLAFKRGELGYWIGRPYWGKGYGTEAAKAVMEYGFEELQLNKVFAGAFAENPGSWRIMEKIGMKHEGIWRQHGMRDGKFIDLTYYGLLREEYEESNLK</sequence>
<dbReference type="InterPro" id="IPR000182">
    <property type="entry name" value="GNAT_dom"/>
</dbReference>